<organism evidence="2 3">
    <name type="scientific">Engelhardtia mirabilis</name>
    <dbReference type="NCBI Taxonomy" id="2528011"/>
    <lineage>
        <taxon>Bacteria</taxon>
        <taxon>Pseudomonadati</taxon>
        <taxon>Planctomycetota</taxon>
        <taxon>Planctomycetia</taxon>
        <taxon>Planctomycetia incertae sedis</taxon>
        <taxon>Engelhardtia</taxon>
    </lineage>
</organism>
<gene>
    <name evidence="2" type="ORF">Pla133_22330</name>
</gene>
<keyword evidence="3" id="KW-1185">Reference proteome</keyword>
<protein>
    <submittedName>
        <fullName evidence="2">Uncharacterized protein</fullName>
    </submittedName>
</protein>
<name>A0A518BJM4_9BACT</name>
<feature type="region of interest" description="Disordered" evidence="1">
    <location>
        <begin position="38"/>
        <end position="80"/>
    </location>
</feature>
<reference evidence="2 3" key="1">
    <citation type="submission" date="2019-02" db="EMBL/GenBank/DDBJ databases">
        <title>Deep-cultivation of Planctomycetes and their phenomic and genomic characterization uncovers novel biology.</title>
        <authorList>
            <person name="Wiegand S."/>
            <person name="Jogler M."/>
            <person name="Boedeker C."/>
            <person name="Pinto D."/>
            <person name="Vollmers J."/>
            <person name="Rivas-Marin E."/>
            <person name="Kohn T."/>
            <person name="Peeters S.H."/>
            <person name="Heuer A."/>
            <person name="Rast P."/>
            <person name="Oberbeckmann S."/>
            <person name="Bunk B."/>
            <person name="Jeske O."/>
            <person name="Meyerdierks A."/>
            <person name="Storesund J.E."/>
            <person name="Kallscheuer N."/>
            <person name="Luecker S."/>
            <person name="Lage O.M."/>
            <person name="Pohl T."/>
            <person name="Merkel B.J."/>
            <person name="Hornburger P."/>
            <person name="Mueller R.-W."/>
            <person name="Bruemmer F."/>
            <person name="Labrenz M."/>
            <person name="Spormann A.M."/>
            <person name="Op den Camp H."/>
            <person name="Overmann J."/>
            <person name="Amann R."/>
            <person name="Jetten M.S.M."/>
            <person name="Mascher T."/>
            <person name="Medema M.H."/>
            <person name="Devos D.P."/>
            <person name="Kaster A.-K."/>
            <person name="Ovreas L."/>
            <person name="Rohde M."/>
            <person name="Galperin M.Y."/>
            <person name="Jogler C."/>
        </authorList>
    </citation>
    <scope>NUCLEOTIDE SEQUENCE [LARGE SCALE GENOMIC DNA]</scope>
    <source>
        <strain evidence="2 3">Pla133</strain>
    </source>
</reference>
<evidence type="ECO:0000313" key="3">
    <source>
        <dbReference type="Proteomes" id="UP000316921"/>
    </source>
</evidence>
<evidence type="ECO:0000256" key="1">
    <source>
        <dbReference type="SAM" id="MobiDB-lite"/>
    </source>
</evidence>
<dbReference type="EMBL" id="CP036287">
    <property type="protein sequence ID" value="QDU67155.1"/>
    <property type="molecule type" value="Genomic_DNA"/>
</dbReference>
<proteinExistence type="predicted"/>
<dbReference type="AlphaFoldDB" id="A0A518BJM4"/>
<dbReference type="Proteomes" id="UP000316921">
    <property type="component" value="Chromosome"/>
</dbReference>
<accession>A0A518BJM4</accession>
<dbReference type="KEGG" id="pbap:Pla133_22330"/>
<evidence type="ECO:0000313" key="2">
    <source>
        <dbReference type="EMBL" id="QDU67155.1"/>
    </source>
</evidence>
<sequence>MLSWVFRHRHSLRSLYGLPPEPAMAALMAAVEAYADEDLDLDEPAAPRPARRDDPQPRVSRPGAPGRLPVVELRPPDPRD</sequence>